<sequence length="633" mass="69930">MNQLVRTGVNKSYTFVRCHCAPVTQCSRSSPICVSTTGCFHSLELDRSLSHVVRERFDCFPNNTNQVDLHCRKPPLANPLVFCCTSSDGDFCNANLAPNLPRSMIAAFFSSENHLTITFLILLPLLTLICGLLAIGFLWKFIFRARLRQLAISGESTSYPKNKVGWIDSLKKCSIKPLRAPNHTGDLPLIPAGSPRYVNKLLPLAVDDTSRELVSCTSGSGSGLPFLVQRTIARHIRLQACIGKGRFGEVWRAVCQGETVAVKIFPSRDEASWARETEVYSTGLLHHPNLLAYYASDMISRSGCTQLWLITAYHSNGSLYDYINETVLSLGDSLRLIRSIAAGLTFLHTEICGLQAKPAIAHRDIKSKNVLVRDDGEACIADLGLAIIQSKALTSGSAITGNSQFSDATISGTTHSDYLYAGFSGPSSLGPLQPAGPRVGTKRYMAPELLLAVDSARPSTNFCLNEFMDLTDENLLEIPTVPYLPFEVYQAADVYALSLVTWEIMRCTRGSTLEDTVVEGYQIPYHNMVPTDPSFAQMRSVVCANLCALDTRSMKAVLNPDSSDRSATSGSESRPPISPRWLSDPFLSRLTQLVQECWHWEWSSRLSSLRVRKNLEALEASFRVYSHRGFVHQ</sequence>
<dbReference type="PROSITE" id="PS50011">
    <property type="entry name" value="PROTEIN_KINASE_DOM"/>
    <property type="match status" value="1"/>
</dbReference>
<keyword evidence="6" id="KW-0723">Serine/threonine-protein kinase</keyword>
<feature type="domain" description="GS" evidence="21">
    <location>
        <begin position="199"/>
        <end position="235"/>
    </location>
</feature>
<dbReference type="EC" id="2.7.11.30" evidence="5"/>
<dbReference type="GO" id="GO:0071363">
    <property type="term" value="P:cellular response to growth factor stimulus"/>
    <property type="evidence" value="ECO:0007669"/>
    <property type="project" value="TreeGrafter"/>
</dbReference>
<comment type="cofactor">
    <cofactor evidence="1">
        <name>Mn(2+)</name>
        <dbReference type="ChEBI" id="CHEBI:29035"/>
    </cofactor>
</comment>
<evidence type="ECO:0000256" key="17">
    <source>
        <dbReference type="ARBA" id="ARBA00023170"/>
    </source>
</evidence>
<dbReference type="SUPFAM" id="SSF56112">
    <property type="entry name" value="Protein kinase-like (PK-like)"/>
    <property type="match status" value="1"/>
</dbReference>
<protein>
    <recommendedName>
        <fullName evidence="5">receptor protein serine/threonine kinase</fullName>
        <ecNumber evidence="5">2.7.11.30</ecNumber>
    </recommendedName>
</protein>
<evidence type="ECO:0000256" key="13">
    <source>
        <dbReference type="ARBA" id="ARBA00022840"/>
    </source>
</evidence>
<dbReference type="PROSITE" id="PS00107">
    <property type="entry name" value="PROTEIN_KINASE_ATP"/>
    <property type="match status" value="1"/>
</dbReference>
<feature type="transmembrane region" description="Helical" evidence="19">
    <location>
        <begin position="117"/>
        <end position="139"/>
    </location>
</feature>
<evidence type="ECO:0000256" key="12">
    <source>
        <dbReference type="ARBA" id="ARBA00022777"/>
    </source>
</evidence>
<keyword evidence="15 19" id="KW-1133">Transmembrane helix</keyword>
<reference evidence="22 23" key="1">
    <citation type="submission" date="2019-07" db="EMBL/GenBank/DDBJ databases">
        <title>Annotation for the trematode Paragonimus westermani.</title>
        <authorList>
            <person name="Choi Y.-J."/>
        </authorList>
    </citation>
    <scope>NUCLEOTIDE SEQUENCE [LARGE SCALE GENOMIC DNA]</scope>
    <source>
        <strain evidence="22">180907_Pwestermani</strain>
    </source>
</reference>
<evidence type="ECO:0000313" key="23">
    <source>
        <dbReference type="Proteomes" id="UP000699462"/>
    </source>
</evidence>
<dbReference type="Pfam" id="PF08515">
    <property type="entry name" value="TGF_beta_GS"/>
    <property type="match status" value="1"/>
</dbReference>
<evidence type="ECO:0000256" key="1">
    <source>
        <dbReference type="ARBA" id="ARBA00001936"/>
    </source>
</evidence>
<evidence type="ECO:0000259" key="20">
    <source>
        <dbReference type="PROSITE" id="PS50011"/>
    </source>
</evidence>
<keyword evidence="8 19" id="KW-0812">Transmembrane</keyword>
<comment type="subcellular location">
    <subcellularLocation>
        <location evidence="3">Membrane</location>
        <topology evidence="3">Single-pass type I membrane protein</topology>
    </subcellularLocation>
</comment>
<dbReference type="CDD" id="cd23586">
    <property type="entry name" value="TFP_LU_ECD_sma6"/>
    <property type="match status" value="1"/>
</dbReference>
<evidence type="ECO:0000256" key="14">
    <source>
        <dbReference type="ARBA" id="ARBA00022842"/>
    </source>
</evidence>
<keyword evidence="9" id="KW-0479">Metal-binding</keyword>
<feature type="binding site" evidence="18">
    <location>
        <position position="263"/>
    </location>
    <ligand>
        <name>ATP</name>
        <dbReference type="ChEBI" id="CHEBI:30616"/>
    </ligand>
</feature>
<keyword evidence="14" id="KW-0460">Magnesium</keyword>
<evidence type="ECO:0000256" key="15">
    <source>
        <dbReference type="ARBA" id="ARBA00022989"/>
    </source>
</evidence>
<evidence type="ECO:0000256" key="7">
    <source>
        <dbReference type="ARBA" id="ARBA00022679"/>
    </source>
</evidence>
<keyword evidence="17" id="KW-0675">Receptor</keyword>
<dbReference type="InterPro" id="IPR011009">
    <property type="entry name" value="Kinase-like_dom_sf"/>
</dbReference>
<dbReference type="SMART" id="SM00467">
    <property type="entry name" value="GS"/>
    <property type="match status" value="1"/>
</dbReference>
<evidence type="ECO:0000259" key="21">
    <source>
        <dbReference type="PROSITE" id="PS51256"/>
    </source>
</evidence>
<dbReference type="InterPro" id="IPR001245">
    <property type="entry name" value="Ser-Thr/Tyr_kinase_cat_dom"/>
</dbReference>
<name>A0A8T0DYC5_9TREM</name>
<evidence type="ECO:0000256" key="3">
    <source>
        <dbReference type="ARBA" id="ARBA00004479"/>
    </source>
</evidence>
<keyword evidence="12" id="KW-0418">Kinase</keyword>
<evidence type="ECO:0000256" key="4">
    <source>
        <dbReference type="ARBA" id="ARBA00009605"/>
    </source>
</evidence>
<evidence type="ECO:0000256" key="2">
    <source>
        <dbReference type="ARBA" id="ARBA00001946"/>
    </source>
</evidence>
<gene>
    <name evidence="22" type="ORF">P879_03863</name>
</gene>
<keyword evidence="10" id="KW-0732">Signal</keyword>
<evidence type="ECO:0000256" key="8">
    <source>
        <dbReference type="ARBA" id="ARBA00022692"/>
    </source>
</evidence>
<organism evidence="22 23">
    <name type="scientific">Paragonimus westermani</name>
    <dbReference type="NCBI Taxonomy" id="34504"/>
    <lineage>
        <taxon>Eukaryota</taxon>
        <taxon>Metazoa</taxon>
        <taxon>Spiralia</taxon>
        <taxon>Lophotrochozoa</taxon>
        <taxon>Platyhelminthes</taxon>
        <taxon>Trematoda</taxon>
        <taxon>Digenea</taxon>
        <taxon>Plagiorchiida</taxon>
        <taxon>Troglotremata</taxon>
        <taxon>Troglotrematidae</taxon>
        <taxon>Paragonimus</taxon>
    </lineage>
</organism>
<dbReference type="Gene3D" id="2.10.60.10">
    <property type="entry name" value="CD59"/>
    <property type="match status" value="1"/>
</dbReference>
<dbReference type="Pfam" id="PF07714">
    <property type="entry name" value="PK_Tyr_Ser-Thr"/>
    <property type="match status" value="1"/>
</dbReference>
<dbReference type="InterPro" id="IPR008271">
    <property type="entry name" value="Ser/Thr_kinase_AS"/>
</dbReference>
<dbReference type="PANTHER" id="PTHR23255:SF72">
    <property type="entry name" value="RECEPTOR PROTEIN SERINE_THREONINE KINASE"/>
    <property type="match status" value="1"/>
</dbReference>
<accession>A0A8T0DYC5</accession>
<evidence type="ECO:0000256" key="16">
    <source>
        <dbReference type="ARBA" id="ARBA00023136"/>
    </source>
</evidence>
<keyword evidence="11 18" id="KW-0547">Nucleotide-binding</keyword>
<comment type="caution">
    <text evidence="22">The sequence shown here is derived from an EMBL/GenBank/DDBJ whole genome shotgun (WGS) entry which is preliminary data.</text>
</comment>
<dbReference type="PANTHER" id="PTHR23255">
    <property type="entry name" value="TRANSFORMING GROWTH FACTOR-BETA RECEPTOR TYPE I AND II"/>
    <property type="match status" value="1"/>
</dbReference>
<evidence type="ECO:0000256" key="10">
    <source>
        <dbReference type="ARBA" id="ARBA00022729"/>
    </source>
</evidence>
<keyword evidence="16 19" id="KW-0472">Membrane</keyword>
<evidence type="ECO:0000256" key="19">
    <source>
        <dbReference type="SAM" id="Phobius"/>
    </source>
</evidence>
<dbReference type="GO" id="GO:0004675">
    <property type="term" value="F:transmembrane receptor protein serine/threonine kinase activity"/>
    <property type="evidence" value="ECO:0007669"/>
    <property type="project" value="UniProtKB-EC"/>
</dbReference>
<dbReference type="InterPro" id="IPR045860">
    <property type="entry name" value="Snake_toxin-like_sf"/>
</dbReference>
<proteinExistence type="inferred from homology"/>
<keyword evidence="23" id="KW-1185">Reference proteome</keyword>
<dbReference type="InterPro" id="IPR000333">
    <property type="entry name" value="TGFB_receptor"/>
</dbReference>
<dbReference type="PROSITE" id="PS00108">
    <property type="entry name" value="PROTEIN_KINASE_ST"/>
    <property type="match status" value="1"/>
</dbReference>
<dbReference type="GO" id="GO:0005524">
    <property type="term" value="F:ATP binding"/>
    <property type="evidence" value="ECO:0007669"/>
    <property type="project" value="UniProtKB-UniRule"/>
</dbReference>
<dbReference type="GO" id="GO:0043235">
    <property type="term" value="C:receptor complex"/>
    <property type="evidence" value="ECO:0007669"/>
    <property type="project" value="TreeGrafter"/>
</dbReference>
<evidence type="ECO:0000256" key="11">
    <source>
        <dbReference type="ARBA" id="ARBA00022741"/>
    </source>
</evidence>
<feature type="domain" description="Protein kinase" evidence="20">
    <location>
        <begin position="236"/>
        <end position="618"/>
    </location>
</feature>
<evidence type="ECO:0000256" key="6">
    <source>
        <dbReference type="ARBA" id="ARBA00022527"/>
    </source>
</evidence>
<dbReference type="InterPro" id="IPR003605">
    <property type="entry name" value="GS_dom"/>
</dbReference>
<dbReference type="AlphaFoldDB" id="A0A8T0DYC5"/>
<evidence type="ECO:0000256" key="9">
    <source>
        <dbReference type="ARBA" id="ARBA00022723"/>
    </source>
</evidence>
<dbReference type="Gene3D" id="3.30.200.20">
    <property type="entry name" value="Phosphorylase Kinase, domain 1"/>
    <property type="match status" value="1"/>
</dbReference>
<evidence type="ECO:0000313" key="22">
    <source>
        <dbReference type="EMBL" id="KAF8572204.1"/>
    </source>
</evidence>
<dbReference type="PROSITE" id="PS51256">
    <property type="entry name" value="GS"/>
    <property type="match status" value="1"/>
</dbReference>
<evidence type="ECO:0000256" key="18">
    <source>
        <dbReference type="PROSITE-ProRule" id="PRU10141"/>
    </source>
</evidence>
<dbReference type="SMART" id="SM00220">
    <property type="entry name" value="S_TKc"/>
    <property type="match status" value="1"/>
</dbReference>
<dbReference type="Gene3D" id="1.10.510.10">
    <property type="entry name" value="Transferase(Phosphotransferase) domain 1"/>
    <property type="match status" value="1"/>
</dbReference>
<dbReference type="InterPro" id="IPR017441">
    <property type="entry name" value="Protein_kinase_ATP_BS"/>
</dbReference>
<dbReference type="EMBL" id="JTDF01000134">
    <property type="protein sequence ID" value="KAF8572204.1"/>
    <property type="molecule type" value="Genomic_DNA"/>
</dbReference>
<comment type="cofactor">
    <cofactor evidence="2">
        <name>Mg(2+)</name>
        <dbReference type="ChEBI" id="CHEBI:18420"/>
    </cofactor>
</comment>
<dbReference type="Proteomes" id="UP000699462">
    <property type="component" value="Unassembled WGS sequence"/>
</dbReference>
<dbReference type="GO" id="GO:0005886">
    <property type="term" value="C:plasma membrane"/>
    <property type="evidence" value="ECO:0007669"/>
    <property type="project" value="TreeGrafter"/>
</dbReference>
<dbReference type="OrthoDB" id="69842at2759"/>
<evidence type="ECO:0000256" key="5">
    <source>
        <dbReference type="ARBA" id="ARBA00012401"/>
    </source>
</evidence>
<keyword evidence="13 18" id="KW-0067">ATP-binding</keyword>
<comment type="similarity">
    <text evidence="4">Belongs to the protein kinase superfamily. TKL Ser/Thr protein kinase family. TGFB receptor subfamily.</text>
</comment>
<keyword evidence="7" id="KW-0808">Transferase</keyword>
<dbReference type="InterPro" id="IPR000719">
    <property type="entry name" value="Prot_kinase_dom"/>
</dbReference>